<accession>A0A914PLM8</accession>
<keyword evidence="2" id="KW-1185">Reference proteome</keyword>
<dbReference type="Proteomes" id="UP000887578">
    <property type="component" value="Unplaced"/>
</dbReference>
<evidence type="ECO:0000256" key="1">
    <source>
        <dbReference type="SAM" id="MobiDB-lite"/>
    </source>
</evidence>
<dbReference type="AlphaFoldDB" id="A0A914PLM8"/>
<feature type="compositionally biased region" description="Polar residues" evidence="1">
    <location>
        <begin position="129"/>
        <end position="144"/>
    </location>
</feature>
<evidence type="ECO:0000313" key="3">
    <source>
        <dbReference type="WBParaSite" id="PDA_v2.g18879.t1"/>
    </source>
</evidence>
<feature type="region of interest" description="Disordered" evidence="1">
    <location>
        <begin position="129"/>
        <end position="150"/>
    </location>
</feature>
<reference evidence="3" key="1">
    <citation type="submission" date="2022-11" db="UniProtKB">
        <authorList>
            <consortium name="WormBaseParasite"/>
        </authorList>
    </citation>
    <scope>IDENTIFICATION</scope>
</reference>
<sequence length="150" mass="17064">MKLRETAAIDFIVSDNYQEKEKLQSWNKSYKDSSFTTLNEDYGDFKKRWKNENTLKTTNKSTLSLHIAAYENSTEAVSSDGLKKGKLGSIKPSKHCFADCLMGPFEFPRQQNENQINEPQIMPFKTSQRLLGSKPPTASQQTEKNGFAKS</sequence>
<name>A0A914PLM8_9BILA</name>
<proteinExistence type="predicted"/>
<dbReference type="WBParaSite" id="PDA_v2.g18879.t1">
    <property type="protein sequence ID" value="PDA_v2.g18879.t1"/>
    <property type="gene ID" value="PDA_v2.g18879"/>
</dbReference>
<evidence type="ECO:0000313" key="2">
    <source>
        <dbReference type="Proteomes" id="UP000887578"/>
    </source>
</evidence>
<protein>
    <submittedName>
        <fullName evidence="3">Uncharacterized protein</fullName>
    </submittedName>
</protein>
<organism evidence="2 3">
    <name type="scientific">Panagrolaimus davidi</name>
    <dbReference type="NCBI Taxonomy" id="227884"/>
    <lineage>
        <taxon>Eukaryota</taxon>
        <taxon>Metazoa</taxon>
        <taxon>Ecdysozoa</taxon>
        <taxon>Nematoda</taxon>
        <taxon>Chromadorea</taxon>
        <taxon>Rhabditida</taxon>
        <taxon>Tylenchina</taxon>
        <taxon>Panagrolaimomorpha</taxon>
        <taxon>Panagrolaimoidea</taxon>
        <taxon>Panagrolaimidae</taxon>
        <taxon>Panagrolaimus</taxon>
    </lineage>
</organism>